<evidence type="ECO:0000256" key="5">
    <source>
        <dbReference type="ARBA" id="ARBA00022519"/>
    </source>
</evidence>
<sequence length="188" mass="19943">MAFAHYEAHMPDEANTRPAASSHNLTLLLLLLLAAVLFGWYRYNQIRSGEAASPATSADTTLVTAPAPAATVAGSDAAVAHRSRSARSDTTARATPRSSAPSPIAGNPMPEYPAVALRHGEGGTVVLQVQVDARGQPIDVDVARRSGSRELDRAALQAVRDWRFKPATRNGKPVTSVIELPIDFKPQG</sequence>
<dbReference type="PROSITE" id="PS52015">
    <property type="entry name" value="TONB_CTD"/>
    <property type="match status" value="1"/>
</dbReference>
<proteinExistence type="inferred from homology"/>
<evidence type="ECO:0000256" key="8">
    <source>
        <dbReference type="ARBA" id="ARBA00022989"/>
    </source>
</evidence>
<evidence type="ECO:0000313" key="13">
    <source>
        <dbReference type="EMBL" id="MFC5570172.1"/>
    </source>
</evidence>
<evidence type="ECO:0000256" key="3">
    <source>
        <dbReference type="ARBA" id="ARBA00022448"/>
    </source>
</evidence>
<feature type="compositionally biased region" description="Low complexity" evidence="10">
    <location>
        <begin position="88"/>
        <end position="103"/>
    </location>
</feature>
<comment type="similarity">
    <text evidence="2">Belongs to the TonB family.</text>
</comment>
<gene>
    <name evidence="13" type="ORF">ACFPN1_08890</name>
</gene>
<dbReference type="Pfam" id="PF03544">
    <property type="entry name" value="TonB_C"/>
    <property type="match status" value="1"/>
</dbReference>
<keyword evidence="14" id="KW-1185">Reference proteome</keyword>
<evidence type="ECO:0000259" key="12">
    <source>
        <dbReference type="PROSITE" id="PS52015"/>
    </source>
</evidence>
<name>A0ABW0SM99_9GAMM</name>
<evidence type="ECO:0000256" key="4">
    <source>
        <dbReference type="ARBA" id="ARBA00022475"/>
    </source>
</evidence>
<evidence type="ECO:0000256" key="10">
    <source>
        <dbReference type="SAM" id="MobiDB-lite"/>
    </source>
</evidence>
<feature type="domain" description="TonB C-terminal" evidence="12">
    <location>
        <begin position="97"/>
        <end position="188"/>
    </location>
</feature>
<reference evidence="14" key="1">
    <citation type="journal article" date="2019" name="Int. J. Syst. Evol. Microbiol.">
        <title>The Global Catalogue of Microorganisms (GCM) 10K type strain sequencing project: providing services to taxonomists for standard genome sequencing and annotation.</title>
        <authorList>
            <consortium name="The Broad Institute Genomics Platform"/>
            <consortium name="The Broad Institute Genome Sequencing Center for Infectious Disease"/>
            <person name="Wu L."/>
            <person name="Ma J."/>
        </authorList>
    </citation>
    <scope>NUCLEOTIDE SEQUENCE [LARGE SCALE GENOMIC DNA]</scope>
    <source>
        <strain evidence="14">KACC 11407</strain>
    </source>
</reference>
<keyword evidence="5" id="KW-0997">Cell inner membrane</keyword>
<comment type="caution">
    <text evidence="13">The sequence shown here is derived from an EMBL/GenBank/DDBJ whole genome shotgun (WGS) entry which is preliminary data.</text>
</comment>
<keyword evidence="3" id="KW-0813">Transport</keyword>
<evidence type="ECO:0000256" key="11">
    <source>
        <dbReference type="SAM" id="Phobius"/>
    </source>
</evidence>
<dbReference type="InterPro" id="IPR051045">
    <property type="entry name" value="TonB-dependent_transducer"/>
</dbReference>
<feature type="region of interest" description="Disordered" evidence="10">
    <location>
        <begin position="74"/>
        <end position="108"/>
    </location>
</feature>
<dbReference type="PANTHER" id="PTHR33446">
    <property type="entry name" value="PROTEIN TONB-RELATED"/>
    <property type="match status" value="1"/>
</dbReference>
<dbReference type="Proteomes" id="UP001596036">
    <property type="component" value="Unassembled WGS sequence"/>
</dbReference>
<keyword evidence="8 11" id="KW-1133">Transmembrane helix</keyword>
<feature type="transmembrane region" description="Helical" evidence="11">
    <location>
        <begin position="20"/>
        <end position="41"/>
    </location>
</feature>
<keyword evidence="9 11" id="KW-0472">Membrane</keyword>
<keyword evidence="4" id="KW-1003">Cell membrane</keyword>
<dbReference type="InterPro" id="IPR037682">
    <property type="entry name" value="TonB_C"/>
</dbReference>
<evidence type="ECO:0000256" key="7">
    <source>
        <dbReference type="ARBA" id="ARBA00022927"/>
    </source>
</evidence>
<dbReference type="RefSeq" id="WP_386754525.1">
    <property type="nucleotide sequence ID" value="NZ_JBHSNM010000002.1"/>
</dbReference>
<evidence type="ECO:0000256" key="2">
    <source>
        <dbReference type="ARBA" id="ARBA00006555"/>
    </source>
</evidence>
<dbReference type="InterPro" id="IPR006260">
    <property type="entry name" value="TonB/TolA_C"/>
</dbReference>
<evidence type="ECO:0000256" key="6">
    <source>
        <dbReference type="ARBA" id="ARBA00022692"/>
    </source>
</evidence>
<dbReference type="NCBIfam" id="TIGR01352">
    <property type="entry name" value="tonB_Cterm"/>
    <property type="match status" value="1"/>
</dbReference>
<dbReference type="Gene3D" id="3.30.1150.10">
    <property type="match status" value="1"/>
</dbReference>
<keyword evidence="7" id="KW-0653">Protein transport</keyword>
<dbReference type="SUPFAM" id="SSF74653">
    <property type="entry name" value="TolA/TonB C-terminal domain"/>
    <property type="match status" value="1"/>
</dbReference>
<evidence type="ECO:0000256" key="1">
    <source>
        <dbReference type="ARBA" id="ARBA00004383"/>
    </source>
</evidence>
<evidence type="ECO:0000313" key="14">
    <source>
        <dbReference type="Proteomes" id="UP001596036"/>
    </source>
</evidence>
<protein>
    <submittedName>
        <fullName evidence="13">Energy transducer TonB</fullName>
    </submittedName>
</protein>
<organism evidence="13 14">
    <name type="scientific">Lysobacter yangpyeongensis</name>
    <dbReference type="NCBI Taxonomy" id="346182"/>
    <lineage>
        <taxon>Bacteria</taxon>
        <taxon>Pseudomonadati</taxon>
        <taxon>Pseudomonadota</taxon>
        <taxon>Gammaproteobacteria</taxon>
        <taxon>Lysobacterales</taxon>
        <taxon>Lysobacteraceae</taxon>
        <taxon>Lysobacter</taxon>
    </lineage>
</organism>
<evidence type="ECO:0000256" key="9">
    <source>
        <dbReference type="ARBA" id="ARBA00023136"/>
    </source>
</evidence>
<comment type="subcellular location">
    <subcellularLocation>
        <location evidence="1">Cell inner membrane</location>
        <topology evidence="1">Single-pass membrane protein</topology>
        <orientation evidence="1">Periplasmic side</orientation>
    </subcellularLocation>
</comment>
<dbReference type="EMBL" id="JBHSNM010000002">
    <property type="protein sequence ID" value="MFC5570172.1"/>
    <property type="molecule type" value="Genomic_DNA"/>
</dbReference>
<keyword evidence="6 11" id="KW-0812">Transmembrane</keyword>
<accession>A0ABW0SM99</accession>
<dbReference type="PANTHER" id="PTHR33446:SF2">
    <property type="entry name" value="PROTEIN TONB"/>
    <property type="match status" value="1"/>
</dbReference>